<dbReference type="EMBL" id="LNKD01000008">
    <property type="protein sequence ID" value="OSG84635.1"/>
    <property type="molecule type" value="Genomic_DNA"/>
</dbReference>
<gene>
    <name evidence="1" type="ORF">B0487_2122</name>
</gene>
<dbReference type="Proteomes" id="UP000193377">
    <property type="component" value="Unassembled WGS sequence"/>
</dbReference>
<evidence type="ECO:0000313" key="2">
    <source>
        <dbReference type="Proteomes" id="UP000193377"/>
    </source>
</evidence>
<name>A0A1X2YR46_BIFAD</name>
<protein>
    <submittedName>
        <fullName evidence="1">Uncharacterized protein</fullName>
    </submittedName>
</protein>
<organism evidence="1 2">
    <name type="scientific">Bifidobacterium adolescentis</name>
    <dbReference type="NCBI Taxonomy" id="1680"/>
    <lineage>
        <taxon>Bacteria</taxon>
        <taxon>Bacillati</taxon>
        <taxon>Actinomycetota</taxon>
        <taxon>Actinomycetes</taxon>
        <taxon>Bifidobacteriales</taxon>
        <taxon>Bifidobacteriaceae</taxon>
        <taxon>Bifidobacterium</taxon>
    </lineage>
</organism>
<proteinExistence type="predicted"/>
<comment type="caution">
    <text evidence="1">The sequence shown here is derived from an EMBL/GenBank/DDBJ whole genome shotgun (WGS) entry which is preliminary data.</text>
</comment>
<dbReference type="RefSeq" id="WP_085393550.1">
    <property type="nucleotide sequence ID" value="NZ_LNKD01000008.1"/>
</dbReference>
<sequence length="183" mass="20389">MVEDTVCTIGVYGGRQPSILVNNHLVYGRMPDSETQPDIIADVPKDRLVANLNPASDGMTDSPRLPLELFAAWLANGDVGLSSLAIVQRLTGITMTVNGTREHGCEDTPKDPGDLRRILGMFDMVPVARAYLSLMRDVSDDWKTIIDHWGELEKQYRKEERNPSGCAPKTYRILKRLKEGNHA</sequence>
<evidence type="ECO:0000313" key="1">
    <source>
        <dbReference type="EMBL" id="OSG84635.1"/>
    </source>
</evidence>
<dbReference type="AlphaFoldDB" id="A0A1X2YR46"/>
<accession>A0A1X2YR46</accession>
<reference evidence="1 2" key="1">
    <citation type="journal article" date="2016" name="Sci. Rep.">
        <title>Evaluation of genetic diversity among strains of the human gut commensal Bifidobacterium adolescentis.</title>
        <authorList>
            <person name="Duranti S."/>
            <person name="Milani C."/>
            <person name="Lugli G.A."/>
            <person name="Mancabelli L."/>
            <person name="Turroni F."/>
            <person name="Ferrario C."/>
            <person name="Mangifesta M."/>
            <person name="Viappiani A."/>
            <person name="Sanchez B."/>
            <person name="Margolles A."/>
            <person name="van Sinderen D."/>
            <person name="Ventura M."/>
        </authorList>
    </citation>
    <scope>NUCLEOTIDE SEQUENCE [LARGE SCALE GENOMIC DNA]</scope>
    <source>
        <strain evidence="1 2">487B</strain>
    </source>
</reference>